<dbReference type="Pfam" id="PF00392">
    <property type="entry name" value="GntR"/>
    <property type="match status" value="1"/>
</dbReference>
<gene>
    <name evidence="5" type="ORF">GCM10010915_14260</name>
</gene>
<dbReference type="Pfam" id="PF07729">
    <property type="entry name" value="FCD"/>
    <property type="match status" value="1"/>
</dbReference>
<dbReference type="Gene3D" id="1.20.120.530">
    <property type="entry name" value="GntR ligand-binding domain-like"/>
    <property type="match status" value="1"/>
</dbReference>
<dbReference type="PANTHER" id="PTHR43537">
    <property type="entry name" value="TRANSCRIPTIONAL REGULATOR, GNTR FAMILY"/>
    <property type="match status" value="1"/>
</dbReference>
<dbReference type="GO" id="GO:0003700">
    <property type="term" value="F:DNA-binding transcription factor activity"/>
    <property type="evidence" value="ECO:0007669"/>
    <property type="project" value="InterPro"/>
</dbReference>
<dbReference type="AlphaFoldDB" id="A0A917DGF3"/>
<sequence length="226" mass="25410">MTTTEALSKSELAYRWISERVSTREYGPGYRLVLGDIARILDMSVVPVREAIRRLEAEGLISYERNVGARVALADPNEYIDTMQTLGVLEGAATAFAAPHVSAEALDEAAAVNQQMRELLTEFDPHRFTALNERFHTLLFETCPNHHLLDLVQRGWMRLNNVRDSTFGFIPARAAASVDEHDELVALLREGASAEAIEQAARQHRLRTMNAYRDKRSAHHPTNRSS</sequence>
<proteinExistence type="predicted"/>
<keyword evidence="2" id="KW-0238">DNA-binding</keyword>
<dbReference type="SMART" id="SM00895">
    <property type="entry name" value="FCD"/>
    <property type="match status" value="1"/>
</dbReference>
<organism evidence="5 6">
    <name type="scientific">Microbacterium faecale</name>
    <dbReference type="NCBI Taxonomy" id="1804630"/>
    <lineage>
        <taxon>Bacteria</taxon>
        <taxon>Bacillati</taxon>
        <taxon>Actinomycetota</taxon>
        <taxon>Actinomycetes</taxon>
        <taxon>Micrococcales</taxon>
        <taxon>Microbacteriaceae</taxon>
        <taxon>Microbacterium</taxon>
    </lineage>
</organism>
<dbReference type="GO" id="GO:0003677">
    <property type="term" value="F:DNA binding"/>
    <property type="evidence" value="ECO:0007669"/>
    <property type="project" value="UniProtKB-KW"/>
</dbReference>
<dbReference type="Proteomes" id="UP000633205">
    <property type="component" value="Unassembled WGS sequence"/>
</dbReference>
<keyword evidence="3" id="KW-0804">Transcription</keyword>
<dbReference type="SMART" id="SM00345">
    <property type="entry name" value="HTH_GNTR"/>
    <property type="match status" value="1"/>
</dbReference>
<dbReference type="InterPro" id="IPR036388">
    <property type="entry name" value="WH-like_DNA-bd_sf"/>
</dbReference>
<reference evidence="5" key="1">
    <citation type="journal article" date="2014" name="Int. J. Syst. Evol. Microbiol.">
        <title>Complete genome sequence of Corynebacterium casei LMG S-19264T (=DSM 44701T), isolated from a smear-ripened cheese.</title>
        <authorList>
            <consortium name="US DOE Joint Genome Institute (JGI-PGF)"/>
            <person name="Walter F."/>
            <person name="Albersmeier A."/>
            <person name="Kalinowski J."/>
            <person name="Ruckert C."/>
        </authorList>
    </citation>
    <scope>NUCLEOTIDE SEQUENCE</scope>
    <source>
        <strain evidence="5">CGMCC 1.15152</strain>
    </source>
</reference>
<dbReference type="InterPro" id="IPR008920">
    <property type="entry name" value="TF_FadR/GntR_C"/>
</dbReference>
<dbReference type="SUPFAM" id="SSF46785">
    <property type="entry name" value="Winged helix' DNA-binding domain"/>
    <property type="match status" value="1"/>
</dbReference>
<keyword evidence="6" id="KW-1185">Reference proteome</keyword>
<dbReference type="RefSeq" id="WP_188711589.1">
    <property type="nucleotide sequence ID" value="NZ_BMHO01000001.1"/>
</dbReference>
<dbReference type="InterPro" id="IPR011711">
    <property type="entry name" value="GntR_C"/>
</dbReference>
<evidence type="ECO:0000313" key="5">
    <source>
        <dbReference type="EMBL" id="GGD34989.1"/>
    </source>
</evidence>
<keyword evidence="1" id="KW-0805">Transcription regulation</keyword>
<reference evidence="5" key="2">
    <citation type="submission" date="2020-09" db="EMBL/GenBank/DDBJ databases">
        <authorList>
            <person name="Sun Q."/>
            <person name="Zhou Y."/>
        </authorList>
    </citation>
    <scope>NUCLEOTIDE SEQUENCE</scope>
    <source>
        <strain evidence="5">CGMCC 1.15152</strain>
    </source>
</reference>
<feature type="domain" description="HTH gntR-type" evidence="4">
    <location>
        <begin position="7"/>
        <end position="74"/>
    </location>
</feature>
<evidence type="ECO:0000256" key="1">
    <source>
        <dbReference type="ARBA" id="ARBA00023015"/>
    </source>
</evidence>
<evidence type="ECO:0000256" key="3">
    <source>
        <dbReference type="ARBA" id="ARBA00023163"/>
    </source>
</evidence>
<dbReference type="PANTHER" id="PTHR43537:SF5">
    <property type="entry name" value="UXU OPERON TRANSCRIPTIONAL REGULATOR"/>
    <property type="match status" value="1"/>
</dbReference>
<evidence type="ECO:0000313" key="6">
    <source>
        <dbReference type="Proteomes" id="UP000633205"/>
    </source>
</evidence>
<dbReference type="Gene3D" id="1.10.10.10">
    <property type="entry name" value="Winged helix-like DNA-binding domain superfamily/Winged helix DNA-binding domain"/>
    <property type="match status" value="1"/>
</dbReference>
<dbReference type="SUPFAM" id="SSF48008">
    <property type="entry name" value="GntR ligand-binding domain-like"/>
    <property type="match status" value="1"/>
</dbReference>
<evidence type="ECO:0000256" key="2">
    <source>
        <dbReference type="ARBA" id="ARBA00023125"/>
    </source>
</evidence>
<dbReference type="EMBL" id="BMHO01000001">
    <property type="protein sequence ID" value="GGD34989.1"/>
    <property type="molecule type" value="Genomic_DNA"/>
</dbReference>
<dbReference type="InterPro" id="IPR000524">
    <property type="entry name" value="Tscrpt_reg_HTH_GntR"/>
</dbReference>
<accession>A0A917DGF3</accession>
<dbReference type="PROSITE" id="PS50949">
    <property type="entry name" value="HTH_GNTR"/>
    <property type="match status" value="1"/>
</dbReference>
<name>A0A917DGF3_9MICO</name>
<comment type="caution">
    <text evidence="5">The sequence shown here is derived from an EMBL/GenBank/DDBJ whole genome shotgun (WGS) entry which is preliminary data.</text>
</comment>
<evidence type="ECO:0000259" key="4">
    <source>
        <dbReference type="PROSITE" id="PS50949"/>
    </source>
</evidence>
<dbReference type="InterPro" id="IPR036390">
    <property type="entry name" value="WH_DNA-bd_sf"/>
</dbReference>
<protein>
    <submittedName>
        <fullName evidence="5">GntR family transcriptional regulator</fullName>
    </submittedName>
</protein>